<reference evidence="3 4" key="1">
    <citation type="journal article" date="2023" name="Microbiol. Resour. Announc.">
        <title>Complete Genome Sequence of Mycobacterium wuenschmanii, a novel Nontuberculous Mycobacterium Isolated from a captive population of Amazon Milk Frogs.</title>
        <authorList>
            <person name="Hicks J."/>
            <person name="Zeineldin M."/>
            <person name="Ward H."/>
            <person name="Wuenschmann A."/>
            <person name="Camp P."/>
            <person name="Farrell D."/>
            <person name="Lehman K."/>
            <person name="Thacker T."/>
            <person name="Cuthbert E."/>
        </authorList>
    </citation>
    <scope>NUCLEOTIDE SEQUENCE [LARGE SCALE GENOMIC DNA]</scope>
    <source>
        <strain evidence="3 4">Wuenschmanii</strain>
    </source>
</reference>
<dbReference type="PANTHER" id="PTHR24320:SF148">
    <property type="entry name" value="NAD(P)-BINDING ROSSMANN-FOLD SUPERFAMILY PROTEIN"/>
    <property type="match status" value="1"/>
</dbReference>
<dbReference type="SUPFAM" id="SSF51735">
    <property type="entry name" value="NAD(P)-binding Rossmann-fold domains"/>
    <property type="match status" value="1"/>
</dbReference>
<dbReference type="Pfam" id="PF00106">
    <property type="entry name" value="adh_short"/>
    <property type="match status" value="1"/>
</dbReference>
<dbReference type="PANTHER" id="PTHR24320">
    <property type="entry name" value="RETINOL DEHYDROGENASE"/>
    <property type="match status" value="1"/>
</dbReference>
<dbReference type="CDD" id="cd05327">
    <property type="entry name" value="retinol-DH_like_SDR_c_like"/>
    <property type="match status" value="1"/>
</dbReference>
<dbReference type="Proteomes" id="UP001236585">
    <property type="component" value="Chromosome"/>
</dbReference>
<keyword evidence="4" id="KW-1185">Reference proteome</keyword>
<protein>
    <submittedName>
        <fullName evidence="3">SDR family oxidoreductase</fullName>
    </submittedName>
</protein>
<comment type="similarity">
    <text evidence="1">Belongs to the short-chain dehydrogenases/reductases (SDR) family.</text>
</comment>
<sequence>MNRGALALSVPDLSGRQAVVTGANSGLGFGLAKRLAEAGADVVLAIRTRSKGEAAVAAIRADVPHAKLTIRTLDLASLKSVAALGRELVAEGRPVDILINNAGVMTPPKREQTDDGFELQFGANHLGHFALTGHLLPLLRAARVVTVSSLAAGQRKVDFTDANARSGYQPMGSYGIAKLAQLIFALELNRRSSEGNWGVLSNAAHPGLSKTNLLSGASYGAGKPTLSARLARLSWRLIPFMWLDVDEGIKPTLYAAASPDAEGGAYYGPRGLYETSGGGVTFARLPALARDQDVVDRVWRMSEELTGVTYPPVTARHRY</sequence>
<name>A0ABY8W376_9MYCO</name>
<dbReference type="NCBIfam" id="NF004846">
    <property type="entry name" value="PRK06197.1"/>
    <property type="match status" value="1"/>
</dbReference>
<evidence type="ECO:0000313" key="4">
    <source>
        <dbReference type="Proteomes" id="UP001236585"/>
    </source>
</evidence>
<dbReference type="InterPro" id="IPR002347">
    <property type="entry name" value="SDR_fam"/>
</dbReference>
<dbReference type="InterPro" id="IPR036291">
    <property type="entry name" value="NAD(P)-bd_dom_sf"/>
</dbReference>
<dbReference type="Gene3D" id="3.40.50.720">
    <property type="entry name" value="NAD(P)-binding Rossmann-like Domain"/>
    <property type="match status" value="1"/>
</dbReference>
<evidence type="ECO:0000256" key="1">
    <source>
        <dbReference type="ARBA" id="ARBA00006484"/>
    </source>
</evidence>
<evidence type="ECO:0000256" key="2">
    <source>
        <dbReference type="ARBA" id="ARBA00023002"/>
    </source>
</evidence>
<accession>A0ABY8W376</accession>
<proteinExistence type="inferred from homology"/>
<keyword evidence="2" id="KW-0560">Oxidoreductase</keyword>
<evidence type="ECO:0000313" key="3">
    <source>
        <dbReference type="EMBL" id="WIM90320.1"/>
    </source>
</evidence>
<dbReference type="NCBIfam" id="NF004513">
    <property type="entry name" value="PRK05854.1"/>
    <property type="match status" value="1"/>
</dbReference>
<organism evidence="3 4">
    <name type="scientific">Candidatus Mycobacterium wuenschmannii</name>
    <dbReference type="NCBI Taxonomy" id="3027808"/>
    <lineage>
        <taxon>Bacteria</taxon>
        <taxon>Bacillati</taxon>
        <taxon>Actinomycetota</taxon>
        <taxon>Actinomycetes</taxon>
        <taxon>Mycobacteriales</taxon>
        <taxon>Mycobacteriaceae</taxon>
        <taxon>Mycobacterium</taxon>
    </lineage>
</organism>
<gene>
    <name evidence="3" type="ORF">PT015_12570</name>
</gene>
<dbReference type="EMBL" id="CP126981">
    <property type="protein sequence ID" value="WIM90320.1"/>
    <property type="molecule type" value="Genomic_DNA"/>
</dbReference>
<dbReference type="PRINTS" id="PR00081">
    <property type="entry name" value="GDHRDH"/>
</dbReference>